<proteinExistence type="predicted"/>
<organism evidence="2 3">
    <name type="scientific">Meripilus lineatus</name>
    <dbReference type="NCBI Taxonomy" id="2056292"/>
    <lineage>
        <taxon>Eukaryota</taxon>
        <taxon>Fungi</taxon>
        <taxon>Dikarya</taxon>
        <taxon>Basidiomycota</taxon>
        <taxon>Agaricomycotina</taxon>
        <taxon>Agaricomycetes</taxon>
        <taxon>Polyporales</taxon>
        <taxon>Meripilaceae</taxon>
        <taxon>Meripilus</taxon>
    </lineage>
</organism>
<dbReference type="Proteomes" id="UP001212997">
    <property type="component" value="Unassembled WGS sequence"/>
</dbReference>
<evidence type="ECO:0000313" key="3">
    <source>
        <dbReference type="Proteomes" id="UP001212997"/>
    </source>
</evidence>
<reference evidence="2" key="1">
    <citation type="submission" date="2022-07" db="EMBL/GenBank/DDBJ databases">
        <title>Genome Sequence of Physisporinus lineatus.</title>
        <authorList>
            <person name="Buettner E."/>
        </authorList>
    </citation>
    <scope>NUCLEOTIDE SEQUENCE</scope>
    <source>
        <strain evidence="2">VT162</strain>
    </source>
</reference>
<feature type="compositionally biased region" description="Low complexity" evidence="1">
    <location>
        <begin position="85"/>
        <end position="94"/>
    </location>
</feature>
<dbReference type="AlphaFoldDB" id="A0AAD5UT89"/>
<comment type="caution">
    <text evidence="2">The sequence shown here is derived from an EMBL/GenBank/DDBJ whole genome shotgun (WGS) entry which is preliminary data.</text>
</comment>
<feature type="region of interest" description="Disordered" evidence="1">
    <location>
        <begin position="191"/>
        <end position="210"/>
    </location>
</feature>
<dbReference type="EMBL" id="JANAWD010000651">
    <property type="protein sequence ID" value="KAJ3476936.1"/>
    <property type="molecule type" value="Genomic_DNA"/>
</dbReference>
<keyword evidence="3" id="KW-1185">Reference proteome</keyword>
<feature type="region of interest" description="Disordered" evidence="1">
    <location>
        <begin position="40"/>
        <end position="164"/>
    </location>
</feature>
<feature type="compositionally biased region" description="Polar residues" evidence="1">
    <location>
        <begin position="107"/>
        <end position="127"/>
    </location>
</feature>
<accession>A0AAD5UT89</accession>
<evidence type="ECO:0000256" key="1">
    <source>
        <dbReference type="SAM" id="MobiDB-lite"/>
    </source>
</evidence>
<name>A0AAD5UT89_9APHY</name>
<evidence type="ECO:0000313" key="2">
    <source>
        <dbReference type="EMBL" id="KAJ3476936.1"/>
    </source>
</evidence>
<gene>
    <name evidence="2" type="ORF">NLI96_g10811</name>
</gene>
<sequence>MAELVLDPTVLAAIPPEVLAYFEQEQCKAIAIATATQLAEEMSPNRGSHKHSSINRPSDSELLSDSESSDSEDKADRRQTPPSPGTTSPLSSVTSPPPLVTPTSPSILESSATSTLHSPVRSLSVSPHSLHRPFSSSGTCKRKQKSKSSTEEENPWSPTGRTLGRLALDPWTKMHEVVEAGIRVELARNSGEQQQVVDWTDPNSYTRGYL</sequence>
<protein>
    <submittedName>
        <fullName evidence="2">Uncharacterized protein</fullName>
    </submittedName>
</protein>